<feature type="repeat" description="PPR" evidence="2">
    <location>
        <begin position="212"/>
        <end position="247"/>
    </location>
</feature>
<dbReference type="Gene3D" id="1.25.40.10">
    <property type="entry name" value="Tetratricopeptide repeat domain"/>
    <property type="match status" value="5"/>
</dbReference>
<dbReference type="AlphaFoldDB" id="A0A061E1F5"/>
<evidence type="ECO:0000313" key="4">
    <source>
        <dbReference type="Proteomes" id="UP000026915"/>
    </source>
</evidence>
<keyword evidence="1" id="KW-0677">Repeat</keyword>
<dbReference type="PROSITE" id="PS51375">
    <property type="entry name" value="PPR"/>
    <property type="match status" value="6"/>
</dbReference>
<accession>A0A061E1F5</accession>
<dbReference type="FunFam" id="1.25.40.10:FF:000344">
    <property type="entry name" value="Pentatricopeptide repeat-containing protein"/>
    <property type="match status" value="1"/>
</dbReference>
<dbReference type="PANTHER" id="PTHR24015">
    <property type="entry name" value="OS07G0578800 PROTEIN-RELATED"/>
    <property type="match status" value="1"/>
</dbReference>
<dbReference type="FunCoup" id="A0A061E1F5">
    <property type="interactions" value="260"/>
</dbReference>
<keyword evidence="4" id="KW-1185">Reference proteome</keyword>
<dbReference type="Gramene" id="EOX98874">
    <property type="protein sequence ID" value="EOX98874"/>
    <property type="gene ID" value="TCM_007549"/>
</dbReference>
<dbReference type="InterPro" id="IPR046848">
    <property type="entry name" value="E_motif"/>
</dbReference>
<gene>
    <name evidence="3" type="ORF">TCM_007549</name>
</gene>
<evidence type="ECO:0000313" key="3">
    <source>
        <dbReference type="EMBL" id="EOX98874.1"/>
    </source>
</evidence>
<evidence type="ECO:0000256" key="2">
    <source>
        <dbReference type="PROSITE-ProRule" id="PRU00708"/>
    </source>
</evidence>
<dbReference type="Pfam" id="PF20431">
    <property type="entry name" value="E_motif"/>
    <property type="match status" value="1"/>
</dbReference>
<feature type="repeat" description="PPR" evidence="2">
    <location>
        <begin position="415"/>
        <end position="449"/>
    </location>
</feature>
<dbReference type="GO" id="GO:0009451">
    <property type="term" value="P:RNA modification"/>
    <property type="evidence" value="ECO:0000318"/>
    <property type="project" value="GO_Central"/>
</dbReference>
<organism evidence="3 4">
    <name type="scientific">Theobroma cacao</name>
    <name type="common">Cacao</name>
    <name type="synonym">Cocoa</name>
    <dbReference type="NCBI Taxonomy" id="3641"/>
    <lineage>
        <taxon>Eukaryota</taxon>
        <taxon>Viridiplantae</taxon>
        <taxon>Streptophyta</taxon>
        <taxon>Embryophyta</taxon>
        <taxon>Tracheophyta</taxon>
        <taxon>Spermatophyta</taxon>
        <taxon>Magnoliopsida</taxon>
        <taxon>eudicotyledons</taxon>
        <taxon>Gunneridae</taxon>
        <taxon>Pentapetalae</taxon>
        <taxon>rosids</taxon>
        <taxon>malvids</taxon>
        <taxon>Malvales</taxon>
        <taxon>Malvaceae</taxon>
        <taxon>Byttnerioideae</taxon>
        <taxon>Theobroma</taxon>
    </lineage>
</organism>
<dbReference type="GO" id="GO:0003723">
    <property type="term" value="F:RNA binding"/>
    <property type="evidence" value="ECO:0000318"/>
    <property type="project" value="GO_Central"/>
</dbReference>
<dbReference type="InterPro" id="IPR002885">
    <property type="entry name" value="PPR_rpt"/>
</dbReference>
<sequence length="742" mass="81722">MRFPTNLWGSKLPSWSLRIKESYRVGKWLEVFSHYQEMKRYGVHPSDPSVFPPILKACLNLSPTDGKSVHACLIKQGYQSFASIGNSIVDFYMKCGDLESALGAFDCMQNRDSVSWNIIIYGHLDQGVLKEGLRWFKKARVAGFAPNASTLVLVIQACRSIGAYHEGLEIHGYTIRSGLCAIDSIQNSLLSMYMDTDLMCARILFDEMCNKDVISWSVMIEGYVQIEEAEIGLKLFQEMVSEDGIQPDGVTTASVLKACARLEDIRMGKLVHGVVIRRGDNNDLFIGNSLIDMYSKCKDVDSAFQVYREMSQKNIVSWNSIISGFVLNEKYSEALLLFNLMGKEGVQVDEVTLVNFLQICKHFVYPSQCKSVHCIIIRQKYESNELVINSLIDAYAKCNLVDHAWKLFDGLKERDVVSWSTMVAGLAHCGKPDEAVGVFCEMSKTMEKPTGITIINLLEACSLSAELRRSKWAHGVAIRSGFAADVAVATAIVDMYAKCGAIDTSRKVFDGMPQKNVLSWSAMVAAYGMNGLPREALALVPEMKLQGLKPNSVTTLSALSACSHGGLIEEGLSFLKSMVHEYGTVPGLEHYSCVIDMLGRAGKLDSAVELINHIPDGHKAGASAWGAILSACRSHGNSELGAGALSHVLELEPMNSAGYLLGSSMYAAEGLWGSATRMRRLVKERGLTVSAGYSLVHVGDRAWRFLAGDCSNPRAQEVDIMVTQLHSCMNIDERIHSRVVEC</sequence>
<feature type="repeat" description="PPR" evidence="2">
    <location>
        <begin position="112"/>
        <end position="146"/>
    </location>
</feature>
<reference evidence="3 4" key="1">
    <citation type="journal article" date="2013" name="Genome Biol.">
        <title>The genome sequence of the most widely cultivated cacao type and its use to identify candidate genes regulating pod color.</title>
        <authorList>
            <person name="Motamayor J.C."/>
            <person name="Mockaitis K."/>
            <person name="Schmutz J."/>
            <person name="Haiminen N."/>
            <person name="Iii D.L."/>
            <person name="Cornejo O."/>
            <person name="Findley S.D."/>
            <person name="Zheng P."/>
            <person name="Utro F."/>
            <person name="Royaert S."/>
            <person name="Saski C."/>
            <person name="Jenkins J."/>
            <person name="Podicheti R."/>
            <person name="Zhao M."/>
            <person name="Scheffler B.E."/>
            <person name="Stack J.C."/>
            <person name="Feltus F.A."/>
            <person name="Mustiga G.M."/>
            <person name="Amores F."/>
            <person name="Phillips W."/>
            <person name="Marelli J.P."/>
            <person name="May G.D."/>
            <person name="Shapiro H."/>
            <person name="Ma J."/>
            <person name="Bustamante C.D."/>
            <person name="Schnell R.J."/>
            <person name="Main D."/>
            <person name="Gilbert D."/>
            <person name="Parida L."/>
            <person name="Kuhn D.N."/>
        </authorList>
    </citation>
    <scope>NUCLEOTIDE SEQUENCE [LARGE SCALE GENOMIC DNA]</scope>
    <source>
        <strain evidence="4">cv. Matina 1-6</strain>
    </source>
</reference>
<evidence type="ECO:0000256" key="1">
    <source>
        <dbReference type="ARBA" id="ARBA00022737"/>
    </source>
</evidence>
<dbReference type="NCBIfam" id="TIGR00756">
    <property type="entry name" value="PPR"/>
    <property type="match status" value="7"/>
</dbReference>
<proteinExistence type="predicted"/>
<dbReference type="InParanoid" id="A0A061E1F5"/>
<dbReference type="InterPro" id="IPR046960">
    <property type="entry name" value="PPR_At4g14850-like_plant"/>
</dbReference>
<feature type="repeat" description="PPR" evidence="2">
    <location>
        <begin position="283"/>
        <end position="317"/>
    </location>
</feature>
<dbReference type="eggNOG" id="KOG4197">
    <property type="taxonomic scope" value="Eukaryota"/>
</dbReference>
<dbReference type="PANTHER" id="PTHR24015:SF622">
    <property type="entry name" value="OS02G0833050 PROTEIN"/>
    <property type="match status" value="1"/>
</dbReference>
<dbReference type="InterPro" id="IPR011990">
    <property type="entry name" value="TPR-like_helical_dom_sf"/>
</dbReference>
<dbReference type="Proteomes" id="UP000026915">
    <property type="component" value="Chromosome 2"/>
</dbReference>
<dbReference type="STRING" id="3641.A0A061E1F5"/>
<name>A0A061E1F5_THECC</name>
<dbReference type="Pfam" id="PF01535">
    <property type="entry name" value="PPR"/>
    <property type="match status" value="8"/>
</dbReference>
<dbReference type="HOGENOM" id="CLU_002706_15_1_1"/>
<feature type="repeat" description="PPR" evidence="2">
    <location>
        <begin position="516"/>
        <end position="550"/>
    </location>
</feature>
<dbReference type="Pfam" id="PF13041">
    <property type="entry name" value="PPR_2"/>
    <property type="match status" value="2"/>
</dbReference>
<dbReference type="EMBL" id="CM001880">
    <property type="protein sequence ID" value="EOX98874.1"/>
    <property type="molecule type" value="Genomic_DNA"/>
</dbReference>
<protein>
    <submittedName>
        <fullName evidence="3">Tetratricopeptide repeat-like superfamily protein, putative</fullName>
    </submittedName>
</protein>
<feature type="repeat" description="PPR" evidence="2">
    <location>
        <begin position="384"/>
        <end position="414"/>
    </location>
</feature>
<dbReference type="FunFam" id="1.25.40.10:FF:000227">
    <property type="entry name" value="Pentatricopeptide repeat-containing protein At3g13880"/>
    <property type="match status" value="1"/>
</dbReference>
<dbReference type="OMA" id="DETTCRN"/>
<dbReference type="FunFam" id="1.25.40.10:FF:001079">
    <property type="entry name" value="Pentatricopeptide repeat-containing protein At2g17210"/>
    <property type="match status" value="1"/>
</dbReference>